<name>A0A4R6GJ03_9BURK</name>
<evidence type="ECO:0000313" key="8">
    <source>
        <dbReference type="EMBL" id="TDN94410.1"/>
    </source>
</evidence>
<keyword evidence="5" id="KW-0862">Zinc</keyword>
<dbReference type="InterPro" id="IPR051156">
    <property type="entry name" value="Mito/Outer_Membr_Metalloprot"/>
</dbReference>
<dbReference type="Proteomes" id="UP000294737">
    <property type="component" value="Unassembled WGS sequence"/>
</dbReference>
<evidence type="ECO:0000256" key="4">
    <source>
        <dbReference type="ARBA" id="ARBA00022801"/>
    </source>
</evidence>
<keyword evidence="4" id="KW-0378">Hydrolase</keyword>
<dbReference type="AlphaFoldDB" id="A0A4R6GJ03"/>
<evidence type="ECO:0000256" key="5">
    <source>
        <dbReference type="ARBA" id="ARBA00022833"/>
    </source>
</evidence>
<dbReference type="Gene3D" id="1.25.40.10">
    <property type="entry name" value="Tetratricopeptide repeat domain"/>
    <property type="match status" value="1"/>
</dbReference>
<accession>A0A4R6GJ03</accession>
<dbReference type="Pfam" id="PF01435">
    <property type="entry name" value="Peptidase_M48"/>
    <property type="match status" value="1"/>
</dbReference>
<feature type="domain" description="Peptidase M48" evidence="7">
    <location>
        <begin position="110"/>
        <end position="284"/>
    </location>
</feature>
<dbReference type="GO" id="GO:0004222">
    <property type="term" value="F:metalloendopeptidase activity"/>
    <property type="evidence" value="ECO:0007669"/>
    <property type="project" value="InterPro"/>
</dbReference>
<evidence type="ECO:0000256" key="3">
    <source>
        <dbReference type="ARBA" id="ARBA00022723"/>
    </source>
</evidence>
<protein>
    <submittedName>
        <fullName evidence="8">Putative Zn-dependent protease</fullName>
    </submittedName>
</protein>
<keyword evidence="3" id="KW-0479">Metal-binding</keyword>
<dbReference type="EMBL" id="SNWF01000004">
    <property type="protein sequence ID" value="TDN94410.1"/>
    <property type="molecule type" value="Genomic_DNA"/>
</dbReference>
<keyword evidence="6" id="KW-0482">Metalloprotease</keyword>
<comment type="caution">
    <text evidence="8">The sequence shown here is derived from an EMBL/GenBank/DDBJ whole genome shotgun (WGS) entry which is preliminary data.</text>
</comment>
<comment type="cofactor">
    <cofactor evidence="1">
        <name>Zn(2+)</name>
        <dbReference type="ChEBI" id="CHEBI:29105"/>
    </cofactor>
</comment>
<proteinExistence type="predicted"/>
<evidence type="ECO:0000259" key="7">
    <source>
        <dbReference type="Pfam" id="PF01435"/>
    </source>
</evidence>
<dbReference type="GO" id="GO:0016020">
    <property type="term" value="C:membrane"/>
    <property type="evidence" value="ECO:0007669"/>
    <property type="project" value="TreeGrafter"/>
</dbReference>
<dbReference type="SUPFAM" id="SSF48452">
    <property type="entry name" value="TPR-like"/>
    <property type="match status" value="1"/>
</dbReference>
<evidence type="ECO:0000256" key="1">
    <source>
        <dbReference type="ARBA" id="ARBA00001947"/>
    </source>
</evidence>
<dbReference type="GO" id="GO:0051603">
    <property type="term" value="P:proteolysis involved in protein catabolic process"/>
    <property type="evidence" value="ECO:0007669"/>
    <property type="project" value="TreeGrafter"/>
</dbReference>
<evidence type="ECO:0000313" key="9">
    <source>
        <dbReference type="Proteomes" id="UP000294737"/>
    </source>
</evidence>
<gene>
    <name evidence="8" type="ORF">EV677_0954</name>
</gene>
<evidence type="ECO:0000256" key="6">
    <source>
        <dbReference type="ARBA" id="ARBA00023049"/>
    </source>
</evidence>
<dbReference type="PANTHER" id="PTHR22726">
    <property type="entry name" value="METALLOENDOPEPTIDASE OMA1"/>
    <property type="match status" value="1"/>
</dbReference>
<evidence type="ECO:0000256" key="2">
    <source>
        <dbReference type="ARBA" id="ARBA00022670"/>
    </source>
</evidence>
<keyword evidence="9" id="KW-1185">Reference proteome</keyword>
<keyword evidence="2 8" id="KW-0645">Protease</keyword>
<sequence length="523" mass="58029">MSGYHSIVKLKSILQTANFMPRFPLRAVALASVLLTGALPPAITPASAIAQTLPSLGDTEREELSPLMERKLGEQIMKEIRRNRDYLDDEPLQEYLENLGNSLLAVRPEARGETKYDFFFFAVRDPMLNAFALPGGFIGVHSALVLAAQNESELASVMAHEIGHVAQRHIARMLGKQKQDMLIPLAGMLLGALALSSSPDAGMAMMMGGQGLAIQRQLNFSRDAEREADRVGLDIMREAGFETSGMINFFGRLQQASRNYTDNAPPYLRSHPMTTERIADIEARTRDQRYRQHADSLDFPLIQARVKILQDPSQQGLIEATAAFERQLQQKTRTSIIAGKYGLAFVAFKQGNMKKAQSMLDDARVALKNGSPSARNVVLSSLAIDIKLAARQPKEALEEADLARNQFPLSRGIAHQYADALFAAGRYEDAVTFLRDQAQLYRSEPKLYDRLAKAYAALNKQAQQHLALAESYALKGSLPAALDQLSIARKAPDASFYELSIIDAREREMKAQRLEEIRLEKEG</sequence>
<organism evidence="8 9">
    <name type="scientific">Herminiimonas fonticola</name>
    <dbReference type="NCBI Taxonomy" id="303380"/>
    <lineage>
        <taxon>Bacteria</taxon>
        <taxon>Pseudomonadati</taxon>
        <taxon>Pseudomonadota</taxon>
        <taxon>Betaproteobacteria</taxon>
        <taxon>Burkholderiales</taxon>
        <taxon>Oxalobacteraceae</taxon>
        <taxon>Herminiimonas</taxon>
    </lineage>
</organism>
<dbReference type="GO" id="GO:0046872">
    <property type="term" value="F:metal ion binding"/>
    <property type="evidence" value="ECO:0007669"/>
    <property type="project" value="UniProtKB-KW"/>
</dbReference>
<reference evidence="8 9" key="1">
    <citation type="submission" date="2019-03" db="EMBL/GenBank/DDBJ databases">
        <title>Genomic Encyclopedia of Type Strains, Phase IV (KMG-IV): sequencing the most valuable type-strain genomes for metagenomic binning, comparative biology and taxonomic classification.</title>
        <authorList>
            <person name="Goeker M."/>
        </authorList>
    </citation>
    <scope>NUCLEOTIDE SEQUENCE [LARGE SCALE GENOMIC DNA]</scope>
    <source>
        <strain evidence="8 9">DSM 18555</strain>
    </source>
</reference>
<dbReference type="InterPro" id="IPR011990">
    <property type="entry name" value="TPR-like_helical_dom_sf"/>
</dbReference>
<dbReference type="PANTHER" id="PTHR22726:SF1">
    <property type="entry name" value="METALLOENDOPEPTIDASE OMA1, MITOCHONDRIAL"/>
    <property type="match status" value="1"/>
</dbReference>
<dbReference type="Gene3D" id="3.30.2010.10">
    <property type="entry name" value="Metalloproteases ('zincins'), catalytic domain"/>
    <property type="match status" value="1"/>
</dbReference>
<dbReference type="InterPro" id="IPR001915">
    <property type="entry name" value="Peptidase_M48"/>
</dbReference>
<dbReference type="CDD" id="cd07333">
    <property type="entry name" value="M48C_bepA_like"/>
    <property type="match status" value="1"/>
</dbReference>